<dbReference type="OrthoDB" id="9837626at2"/>
<dbReference type="PANTHER" id="PTHR37422">
    <property type="entry name" value="TEICHURONIC ACID BIOSYNTHESIS PROTEIN TUAE"/>
    <property type="match status" value="1"/>
</dbReference>
<dbReference type="PANTHER" id="PTHR37422:SF17">
    <property type="entry name" value="O-ANTIGEN LIGASE"/>
    <property type="match status" value="1"/>
</dbReference>
<evidence type="ECO:0000256" key="5">
    <source>
        <dbReference type="SAM" id="Phobius"/>
    </source>
</evidence>
<keyword evidence="8" id="KW-1185">Reference proteome</keyword>
<comment type="subcellular location">
    <subcellularLocation>
        <location evidence="1">Membrane</location>
        <topology evidence="1">Multi-pass membrane protein</topology>
    </subcellularLocation>
</comment>
<evidence type="ECO:0000256" key="4">
    <source>
        <dbReference type="ARBA" id="ARBA00023136"/>
    </source>
</evidence>
<dbReference type="InterPro" id="IPR007016">
    <property type="entry name" value="O-antigen_ligase-rel_domated"/>
</dbReference>
<feature type="domain" description="O-antigen ligase-related" evidence="6">
    <location>
        <begin position="180"/>
        <end position="335"/>
    </location>
</feature>
<feature type="transmembrane region" description="Helical" evidence="5">
    <location>
        <begin position="379"/>
        <end position="394"/>
    </location>
</feature>
<name>A0A5S5BTB7_9BACL</name>
<feature type="transmembrane region" description="Helical" evidence="5">
    <location>
        <begin position="322"/>
        <end position="345"/>
    </location>
</feature>
<dbReference type="GO" id="GO:0016874">
    <property type="term" value="F:ligase activity"/>
    <property type="evidence" value="ECO:0007669"/>
    <property type="project" value="UniProtKB-KW"/>
</dbReference>
<feature type="transmembrane region" description="Helical" evidence="5">
    <location>
        <begin position="357"/>
        <end position="373"/>
    </location>
</feature>
<evidence type="ECO:0000259" key="6">
    <source>
        <dbReference type="Pfam" id="PF04932"/>
    </source>
</evidence>
<accession>A0A5S5BTB7</accession>
<protein>
    <submittedName>
        <fullName evidence="7">O-antigen ligase</fullName>
    </submittedName>
</protein>
<reference evidence="7 8" key="1">
    <citation type="submission" date="2019-07" db="EMBL/GenBank/DDBJ databases">
        <title>Genomic Encyclopedia of Type Strains, Phase III (KMG-III): the genomes of soil and plant-associated and newly described type strains.</title>
        <authorList>
            <person name="Whitman W."/>
        </authorList>
    </citation>
    <scope>NUCLEOTIDE SEQUENCE [LARGE SCALE GENOMIC DNA]</scope>
    <source>
        <strain evidence="7 8">BL24</strain>
    </source>
</reference>
<evidence type="ECO:0000256" key="3">
    <source>
        <dbReference type="ARBA" id="ARBA00022989"/>
    </source>
</evidence>
<keyword evidence="2 5" id="KW-0812">Transmembrane</keyword>
<feature type="transmembrane region" description="Helical" evidence="5">
    <location>
        <begin position="26"/>
        <end position="46"/>
    </location>
</feature>
<feature type="transmembrane region" description="Helical" evidence="5">
    <location>
        <begin position="170"/>
        <end position="186"/>
    </location>
</feature>
<keyword evidence="3 5" id="KW-1133">Transmembrane helix</keyword>
<feature type="transmembrane region" description="Helical" evidence="5">
    <location>
        <begin position="146"/>
        <end position="165"/>
    </location>
</feature>
<feature type="transmembrane region" description="Helical" evidence="5">
    <location>
        <begin position="192"/>
        <end position="210"/>
    </location>
</feature>
<dbReference type="AlphaFoldDB" id="A0A5S5BTB7"/>
<dbReference type="EMBL" id="VNHS01000012">
    <property type="protein sequence ID" value="TYP70279.1"/>
    <property type="molecule type" value="Genomic_DNA"/>
</dbReference>
<sequence length="435" mass="48879">MNFLIVLSVILSLTSGMYSQFATTSSISLTLLPVIIIMAWSILRVLKDKRIQPLGGHYLIIFLAVTVLVVGMFKTGLNSTMLKVIIYYVFLLILANEMTNKSLNLLYKLMLPLGLLMSIDIFYAVAKVKQIGFTFNSLRAYTLMDKQYIGTLFLVAIPVAIWHFVKKKSIFYLALSVLFIVTSILFMQIKTLILALGLSFFVVMWVFRVVPKIKLAIVALLTMALLVVGVTTFKQHMPSQIVAAASFILGDTSEVNQRDLKYVDTVAMRQEIKDRMMDLFKENYMLGIGFGNYAKLDGGLMKSAANPKEIIQLPNASENGMLSFLVEGGILSTLMHVVLLVYLIFQASRIRHVTMNVLIGFTVLIAFVISNFVQDNTYFFTYWFFIAVGIYHCSPKGQREQEDAAAEEYADSVEQDQLGFTKHLLAASPTHNRPV</sequence>
<keyword evidence="4 5" id="KW-0472">Membrane</keyword>
<dbReference type="RefSeq" id="WP_148932624.1">
    <property type="nucleotide sequence ID" value="NZ_VNHS01000012.1"/>
</dbReference>
<feature type="transmembrane region" description="Helical" evidence="5">
    <location>
        <begin position="215"/>
        <end position="233"/>
    </location>
</feature>
<dbReference type="InterPro" id="IPR051533">
    <property type="entry name" value="WaaL-like"/>
</dbReference>
<proteinExistence type="predicted"/>
<gene>
    <name evidence="7" type="ORF">BCM02_112259</name>
</gene>
<feature type="transmembrane region" description="Helical" evidence="5">
    <location>
        <begin position="105"/>
        <end position="126"/>
    </location>
</feature>
<comment type="caution">
    <text evidence="7">The sequence shown here is derived from an EMBL/GenBank/DDBJ whole genome shotgun (WGS) entry which is preliminary data.</text>
</comment>
<evidence type="ECO:0000256" key="1">
    <source>
        <dbReference type="ARBA" id="ARBA00004141"/>
    </source>
</evidence>
<keyword evidence="7" id="KW-0436">Ligase</keyword>
<dbReference type="Pfam" id="PF04932">
    <property type="entry name" value="Wzy_C"/>
    <property type="match status" value="1"/>
</dbReference>
<evidence type="ECO:0000313" key="7">
    <source>
        <dbReference type="EMBL" id="TYP70279.1"/>
    </source>
</evidence>
<organism evidence="7 8">
    <name type="scientific">Paenibacillus methanolicus</name>
    <dbReference type="NCBI Taxonomy" id="582686"/>
    <lineage>
        <taxon>Bacteria</taxon>
        <taxon>Bacillati</taxon>
        <taxon>Bacillota</taxon>
        <taxon>Bacilli</taxon>
        <taxon>Bacillales</taxon>
        <taxon>Paenibacillaceae</taxon>
        <taxon>Paenibacillus</taxon>
    </lineage>
</organism>
<evidence type="ECO:0000313" key="8">
    <source>
        <dbReference type="Proteomes" id="UP000323257"/>
    </source>
</evidence>
<evidence type="ECO:0000256" key="2">
    <source>
        <dbReference type="ARBA" id="ARBA00022692"/>
    </source>
</evidence>
<dbReference type="Proteomes" id="UP000323257">
    <property type="component" value="Unassembled WGS sequence"/>
</dbReference>
<dbReference type="GO" id="GO:0016020">
    <property type="term" value="C:membrane"/>
    <property type="evidence" value="ECO:0007669"/>
    <property type="project" value="UniProtKB-SubCell"/>
</dbReference>
<feature type="transmembrane region" description="Helical" evidence="5">
    <location>
        <begin position="58"/>
        <end position="75"/>
    </location>
</feature>
<feature type="transmembrane region" description="Helical" evidence="5">
    <location>
        <begin position="81"/>
        <end position="98"/>
    </location>
</feature>